<protein>
    <recommendedName>
        <fullName evidence="2">BAG domain-containing protein</fullName>
    </recommendedName>
</protein>
<dbReference type="HOGENOM" id="CLU_1686891_0_0_1"/>
<dbReference type="AlphaFoldDB" id="W6MLR2"/>
<dbReference type="GeneID" id="34520841"/>
<dbReference type="PROSITE" id="PS51035">
    <property type="entry name" value="BAG"/>
    <property type="match status" value="1"/>
</dbReference>
<evidence type="ECO:0000313" key="4">
    <source>
        <dbReference type="Proteomes" id="UP000019384"/>
    </source>
</evidence>
<keyword evidence="4" id="KW-1185">Reference proteome</keyword>
<name>W6MLR2_9ASCO</name>
<keyword evidence="1" id="KW-0812">Transmembrane</keyword>
<dbReference type="InterPro" id="IPR036533">
    <property type="entry name" value="BAG_dom_sf"/>
</dbReference>
<dbReference type="GO" id="GO:0051087">
    <property type="term" value="F:protein-folding chaperone binding"/>
    <property type="evidence" value="ECO:0007669"/>
    <property type="project" value="InterPro"/>
</dbReference>
<dbReference type="RefSeq" id="XP_022459453.1">
    <property type="nucleotide sequence ID" value="XM_022601851.1"/>
</dbReference>
<sequence length="156" mass="17622">MQELKQWIDTLWVSQDTRVLVGVAIAIGSISLVSLALLSKSGAAQPKKRKRKRKTTKPKPLTPIQQLDAIVAHVRTELAPGCEEFVNGILASLAAGVNCKTEENRYRYDFYNEKLLEQLMKLDGIEGDGDIRDKRKQSVKYVQSFHKLLDKIKKDV</sequence>
<evidence type="ECO:0000259" key="2">
    <source>
        <dbReference type="PROSITE" id="PS51035"/>
    </source>
</evidence>
<evidence type="ECO:0000256" key="1">
    <source>
        <dbReference type="SAM" id="Phobius"/>
    </source>
</evidence>
<accession>W6MLR2</accession>
<dbReference type="Pfam" id="PF02179">
    <property type="entry name" value="BAG"/>
    <property type="match status" value="1"/>
</dbReference>
<gene>
    <name evidence="3" type="ORF">KUCA_T00003437001</name>
</gene>
<dbReference type="InterPro" id="IPR003103">
    <property type="entry name" value="BAG_domain"/>
</dbReference>
<feature type="domain" description="BAG" evidence="2">
    <location>
        <begin position="100"/>
        <end position="153"/>
    </location>
</feature>
<dbReference type="OrthoDB" id="417450at2759"/>
<reference evidence="3" key="2">
    <citation type="submission" date="2014-02" db="EMBL/GenBank/DDBJ databases">
        <title>Complete DNA sequence of /Kuraishia capsulata/ illustrates novel genomic features among budding yeasts (/Saccharomycotina/).</title>
        <authorList>
            <person name="Morales L."/>
            <person name="Noel B."/>
            <person name="Porcel B."/>
            <person name="Marcet-Houben M."/>
            <person name="Hullo M-F."/>
            <person name="Sacerdot C."/>
            <person name="Tekaia F."/>
            <person name="Leh-Louis V."/>
            <person name="Despons L."/>
            <person name="Khanna V."/>
            <person name="Aury J-M."/>
            <person name="Barbe V."/>
            <person name="Couloux A."/>
            <person name="Labadie K."/>
            <person name="Pelletier E."/>
            <person name="Souciet J-L."/>
            <person name="Boekhout T."/>
            <person name="Gabaldon T."/>
            <person name="Wincker P."/>
            <person name="Dujon B."/>
        </authorList>
    </citation>
    <scope>NUCLEOTIDE SEQUENCE</scope>
    <source>
        <strain evidence="3">CBS 1993</strain>
    </source>
</reference>
<dbReference type="SUPFAM" id="SSF63491">
    <property type="entry name" value="BAG domain"/>
    <property type="match status" value="1"/>
</dbReference>
<feature type="transmembrane region" description="Helical" evidence="1">
    <location>
        <begin position="20"/>
        <end position="43"/>
    </location>
</feature>
<dbReference type="Proteomes" id="UP000019384">
    <property type="component" value="Unassembled WGS sequence"/>
</dbReference>
<proteinExistence type="predicted"/>
<reference evidence="3" key="1">
    <citation type="submission" date="2013-12" db="EMBL/GenBank/DDBJ databases">
        <authorList>
            <person name="Genoscope - CEA"/>
        </authorList>
    </citation>
    <scope>NUCLEOTIDE SEQUENCE</scope>
    <source>
        <strain evidence="3">CBS 1993</strain>
    </source>
</reference>
<dbReference type="STRING" id="1382522.W6MLR2"/>
<dbReference type="Gene3D" id="1.20.58.120">
    <property type="entry name" value="BAG domain"/>
    <property type="match status" value="1"/>
</dbReference>
<evidence type="ECO:0000313" key="3">
    <source>
        <dbReference type="EMBL" id="CDK27459.1"/>
    </source>
</evidence>
<dbReference type="SMART" id="SM00264">
    <property type="entry name" value="BAG"/>
    <property type="match status" value="1"/>
</dbReference>
<dbReference type="EMBL" id="HG793128">
    <property type="protein sequence ID" value="CDK27459.1"/>
    <property type="molecule type" value="Genomic_DNA"/>
</dbReference>
<keyword evidence="1" id="KW-0472">Membrane</keyword>
<organism evidence="3 4">
    <name type="scientific">Kuraishia capsulata CBS 1993</name>
    <dbReference type="NCBI Taxonomy" id="1382522"/>
    <lineage>
        <taxon>Eukaryota</taxon>
        <taxon>Fungi</taxon>
        <taxon>Dikarya</taxon>
        <taxon>Ascomycota</taxon>
        <taxon>Saccharomycotina</taxon>
        <taxon>Pichiomycetes</taxon>
        <taxon>Pichiales</taxon>
        <taxon>Pichiaceae</taxon>
        <taxon>Kuraishia</taxon>
    </lineage>
</organism>
<keyword evidence="1" id="KW-1133">Transmembrane helix</keyword>